<keyword evidence="1" id="KW-1133">Transmembrane helix</keyword>
<keyword evidence="3" id="KW-1185">Reference proteome</keyword>
<dbReference type="Proteomes" id="UP001054945">
    <property type="component" value="Unassembled WGS sequence"/>
</dbReference>
<dbReference type="AlphaFoldDB" id="A0AAV4WPS8"/>
<evidence type="ECO:0000313" key="2">
    <source>
        <dbReference type="EMBL" id="GIY84702.1"/>
    </source>
</evidence>
<evidence type="ECO:0000313" key="3">
    <source>
        <dbReference type="Proteomes" id="UP001054945"/>
    </source>
</evidence>
<gene>
    <name evidence="2" type="ORF">CEXT_729551</name>
</gene>
<reference evidence="2 3" key="1">
    <citation type="submission" date="2021-06" db="EMBL/GenBank/DDBJ databases">
        <title>Caerostris extrusa draft genome.</title>
        <authorList>
            <person name="Kono N."/>
            <person name="Arakawa K."/>
        </authorList>
    </citation>
    <scope>NUCLEOTIDE SEQUENCE [LARGE SCALE GENOMIC DNA]</scope>
</reference>
<sequence length="99" mass="11430">MPEKISATIDGGHFFWGREVISAEKTEIAARAVKKQLIEIIPSPVCQIIILLGGIKWSFIMARRRRIRDWKATRFGHEHMFVSNVIISSRQFFLFGSRV</sequence>
<comment type="caution">
    <text evidence="2">The sequence shown here is derived from an EMBL/GenBank/DDBJ whole genome shotgun (WGS) entry which is preliminary data.</text>
</comment>
<accession>A0AAV4WPS8</accession>
<keyword evidence="1" id="KW-0472">Membrane</keyword>
<feature type="transmembrane region" description="Helical" evidence="1">
    <location>
        <begin position="40"/>
        <end position="59"/>
    </location>
</feature>
<organism evidence="2 3">
    <name type="scientific">Caerostris extrusa</name>
    <name type="common">Bark spider</name>
    <name type="synonym">Caerostris bankana</name>
    <dbReference type="NCBI Taxonomy" id="172846"/>
    <lineage>
        <taxon>Eukaryota</taxon>
        <taxon>Metazoa</taxon>
        <taxon>Ecdysozoa</taxon>
        <taxon>Arthropoda</taxon>
        <taxon>Chelicerata</taxon>
        <taxon>Arachnida</taxon>
        <taxon>Araneae</taxon>
        <taxon>Araneomorphae</taxon>
        <taxon>Entelegynae</taxon>
        <taxon>Araneoidea</taxon>
        <taxon>Araneidae</taxon>
        <taxon>Caerostris</taxon>
    </lineage>
</organism>
<proteinExistence type="predicted"/>
<protein>
    <submittedName>
        <fullName evidence="2">Uncharacterized protein</fullName>
    </submittedName>
</protein>
<dbReference type="EMBL" id="BPLR01016546">
    <property type="protein sequence ID" value="GIY84702.1"/>
    <property type="molecule type" value="Genomic_DNA"/>
</dbReference>
<name>A0AAV4WPS8_CAEEX</name>
<evidence type="ECO:0000256" key="1">
    <source>
        <dbReference type="SAM" id="Phobius"/>
    </source>
</evidence>
<keyword evidence="1" id="KW-0812">Transmembrane</keyword>